<gene>
    <name evidence="2" type="ORF">F8M41_002693</name>
</gene>
<evidence type="ECO:0000313" key="2">
    <source>
        <dbReference type="EMBL" id="KAF0544548.1"/>
    </source>
</evidence>
<accession>A0A8H4AYI4</accession>
<comment type="caution">
    <text evidence="2">The sequence shown here is derived from an EMBL/GenBank/DDBJ whole genome shotgun (WGS) entry which is preliminary data.</text>
</comment>
<evidence type="ECO:0000313" key="3">
    <source>
        <dbReference type="Proteomes" id="UP000439903"/>
    </source>
</evidence>
<dbReference type="Proteomes" id="UP000439903">
    <property type="component" value="Unassembled WGS sequence"/>
</dbReference>
<feature type="compositionally biased region" description="Basic and acidic residues" evidence="1">
    <location>
        <begin position="19"/>
        <end position="44"/>
    </location>
</feature>
<feature type="region of interest" description="Disordered" evidence="1">
    <location>
        <begin position="1"/>
        <end position="54"/>
    </location>
</feature>
<dbReference type="AlphaFoldDB" id="A0A8H4AYI4"/>
<sequence>MKWHEQNEQLPKIHRRGNRGRENCDRGRRASCEEGQHDEEHKTNIEPNIELNDSGSYYEKEVELNMGRFASTYESTADSEYSNILTMESPINS</sequence>
<dbReference type="EMBL" id="WTPW01000124">
    <property type="protein sequence ID" value="KAF0544548.1"/>
    <property type="molecule type" value="Genomic_DNA"/>
</dbReference>
<reference evidence="2 3" key="1">
    <citation type="journal article" date="2019" name="Environ. Microbiol.">
        <title>At the nexus of three kingdoms: the genome of the mycorrhizal fungus Gigaspora margarita provides insights into plant, endobacterial and fungal interactions.</title>
        <authorList>
            <person name="Venice F."/>
            <person name="Ghignone S."/>
            <person name="Salvioli di Fossalunga A."/>
            <person name="Amselem J."/>
            <person name="Novero M."/>
            <person name="Xianan X."/>
            <person name="Sedzielewska Toro K."/>
            <person name="Morin E."/>
            <person name="Lipzen A."/>
            <person name="Grigoriev I.V."/>
            <person name="Henrissat B."/>
            <person name="Martin F.M."/>
            <person name="Bonfante P."/>
        </authorList>
    </citation>
    <scope>NUCLEOTIDE SEQUENCE [LARGE SCALE GENOMIC DNA]</scope>
    <source>
        <strain evidence="2 3">BEG34</strain>
    </source>
</reference>
<protein>
    <submittedName>
        <fullName evidence="2">Uncharacterized protein</fullName>
    </submittedName>
</protein>
<name>A0A8H4AYI4_GIGMA</name>
<organism evidence="2 3">
    <name type="scientific">Gigaspora margarita</name>
    <dbReference type="NCBI Taxonomy" id="4874"/>
    <lineage>
        <taxon>Eukaryota</taxon>
        <taxon>Fungi</taxon>
        <taxon>Fungi incertae sedis</taxon>
        <taxon>Mucoromycota</taxon>
        <taxon>Glomeromycotina</taxon>
        <taxon>Glomeromycetes</taxon>
        <taxon>Diversisporales</taxon>
        <taxon>Gigasporaceae</taxon>
        <taxon>Gigaspora</taxon>
    </lineage>
</organism>
<evidence type="ECO:0000256" key="1">
    <source>
        <dbReference type="SAM" id="MobiDB-lite"/>
    </source>
</evidence>
<proteinExistence type="predicted"/>
<keyword evidence="3" id="KW-1185">Reference proteome</keyword>